<dbReference type="AlphaFoldDB" id="A0A366HI50"/>
<evidence type="ECO:0000313" key="10">
    <source>
        <dbReference type="EMBL" id="RBP41942.1"/>
    </source>
</evidence>
<organism evidence="10 11">
    <name type="scientific">Eoetvoesiella caeni</name>
    <dbReference type="NCBI Taxonomy" id="645616"/>
    <lineage>
        <taxon>Bacteria</taxon>
        <taxon>Pseudomonadati</taxon>
        <taxon>Pseudomonadota</taxon>
        <taxon>Betaproteobacteria</taxon>
        <taxon>Burkholderiales</taxon>
        <taxon>Alcaligenaceae</taxon>
        <taxon>Eoetvoesiella</taxon>
    </lineage>
</organism>
<sequence length="440" mass="48176">MTSTAGPVALRGPTLTFTGDPFQIGDQAAMRYEPDGLVLMENGKVSAAGGYQELRTQLRSHEFVHYPDALILPGFIDTHVHYPQTQIIGAYGSQLIEWLNKYTFVAEQQFASAEHSSAVADIFLRECLRAGTTAAAVYCTVHPESVEAFFHAAQQRGMRMIAGKVLMDRNAPPPLTDTAQRGYDESEALIARWHGKGRLSYAVTPRFAPTSTPAQLEAAAALWKKHAGTYMQTHLAETLQENEWVKSLFPERSGYLDVYAHYGLTGPRSIFGHSLHLAEDEWRHLADSGSAVAHCPSSNGFLGSGLFDFARARQPQAPQRPIRTGLATDVGGGTTLSMLRTMGEAYKIGQFGGYSLSAPKAFYLATRGAAQALYLEDKIGSIEPGMDADLLVLNLKSTPLIDFRMKHCDTLEEAMFVQMIMADDRATQAVYVAGQLAYQD</sequence>
<comment type="function">
    <text evidence="8">Catalyzes the hydrolytic deamination of guanine, producing xanthine and ammonia.</text>
</comment>
<comment type="catalytic activity">
    <reaction evidence="8">
        <text>guanine + H2O + H(+) = xanthine + NH4(+)</text>
        <dbReference type="Rhea" id="RHEA:14665"/>
        <dbReference type="ChEBI" id="CHEBI:15377"/>
        <dbReference type="ChEBI" id="CHEBI:15378"/>
        <dbReference type="ChEBI" id="CHEBI:16235"/>
        <dbReference type="ChEBI" id="CHEBI:17712"/>
        <dbReference type="ChEBI" id="CHEBI:28938"/>
        <dbReference type="EC" id="3.5.4.3"/>
    </reaction>
</comment>
<evidence type="ECO:0000256" key="6">
    <source>
        <dbReference type="ARBA" id="ARBA00022833"/>
    </source>
</evidence>
<dbReference type="InterPro" id="IPR014311">
    <property type="entry name" value="Guanine_deaminase"/>
</dbReference>
<evidence type="ECO:0000313" key="11">
    <source>
        <dbReference type="Proteomes" id="UP000253628"/>
    </source>
</evidence>
<dbReference type="PANTHER" id="PTHR11271">
    <property type="entry name" value="GUANINE DEAMINASE"/>
    <property type="match status" value="1"/>
</dbReference>
<reference evidence="10 11" key="1">
    <citation type="submission" date="2018-06" db="EMBL/GenBank/DDBJ databases">
        <title>Genomic Encyclopedia of Type Strains, Phase IV (KMG-IV): sequencing the most valuable type-strain genomes for metagenomic binning, comparative biology and taxonomic classification.</title>
        <authorList>
            <person name="Goeker M."/>
        </authorList>
    </citation>
    <scope>NUCLEOTIDE SEQUENCE [LARGE SCALE GENOMIC DNA]</scope>
    <source>
        <strain evidence="10 11">DSM 25520</strain>
    </source>
</reference>
<dbReference type="InterPro" id="IPR032466">
    <property type="entry name" value="Metal_Hydrolase"/>
</dbReference>
<evidence type="ECO:0000256" key="1">
    <source>
        <dbReference type="ARBA" id="ARBA00004984"/>
    </source>
</evidence>
<keyword evidence="6 8" id="KW-0862">Zinc</keyword>
<dbReference type="UniPathway" id="UPA00603">
    <property type="reaction ID" value="UER00660"/>
</dbReference>
<dbReference type="EMBL" id="QNRQ01000002">
    <property type="protein sequence ID" value="RBP41942.1"/>
    <property type="molecule type" value="Genomic_DNA"/>
</dbReference>
<evidence type="ECO:0000259" key="9">
    <source>
        <dbReference type="Pfam" id="PF01979"/>
    </source>
</evidence>
<dbReference type="GO" id="GO:0008270">
    <property type="term" value="F:zinc ion binding"/>
    <property type="evidence" value="ECO:0007669"/>
    <property type="project" value="UniProtKB-UniRule"/>
</dbReference>
<comment type="cofactor">
    <cofactor evidence="8">
        <name>Zn(2+)</name>
        <dbReference type="ChEBI" id="CHEBI:29105"/>
    </cofactor>
    <text evidence="8">Binds 1 zinc ion per subunit.</text>
</comment>
<dbReference type="FunFam" id="3.20.20.140:FF:000022">
    <property type="entry name" value="Guanine deaminase"/>
    <property type="match status" value="1"/>
</dbReference>
<evidence type="ECO:0000256" key="8">
    <source>
        <dbReference type="RuleBase" id="RU366009"/>
    </source>
</evidence>
<dbReference type="PANTHER" id="PTHR11271:SF6">
    <property type="entry name" value="GUANINE DEAMINASE"/>
    <property type="match status" value="1"/>
</dbReference>
<evidence type="ECO:0000256" key="4">
    <source>
        <dbReference type="ARBA" id="ARBA00022723"/>
    </source>
</evidence>
<accession>A0A366HI50</accession>
<dbReference type="EC" id="3.5.4.3" evidence="3 7"/>
<comment type="similarity">
    <text evidence="2 8">Belongs to the metallo-dependent hydrolases superfamily. ATZ/TRZ family.</text>
</comment>
<dbReference type="GO" id="GO:0005829">
    <property type="term" value="C:cytosol"/>
    <property type="evidence" value="ECO:0007669"/>
    <property type="project" value="TreeGrafter"/>
</dbReference>
<dbReference type="GO" id="GO:0006147">
    <property type="term" value="P:guanine catabolic process"/>
    <property type="evidence" value="ECO:0007669"/>
    <property type="project" value="UniProtKB-UniRule"/>
</dbReference>
<evidence type="ECO:0000256" key="7">
    <source>
        <dbReference type="NCBIfam" id="TIGR02967"/>
    </source>
</evidence>
<evidence type="ECO:0000256" key="2">
    <source>
        <dbReference type="ARBA" id="ARBA00006745"/>
    </source>
</evidence>
<dbReference type="RefSeq" id="WP_113932173.1">
    <property type="nucleotide sequence ID" value="NZ_JACCEU010000002.1"/>
</dbReference>
<comment type="caution">
    <text evidence="10">The sequence shown here is derived from an EMBL/GenBank/DDBJ whole genome shotgun (WGS) entry which is preliminary data.</text>
</comment>
<dbReference type="Gene3D" id="3.20.20.140">
    <property type="entry name" value="Metal-dependent hydrolases"/>
    <property type="match status" value="1"/>
</dbReference>
<protein>
    <recommendedName>
        <fullName evidence="3 7">Guanine deaminase</fullName>
        <shortName evidence="8">Guanase</shortName>
        <ecNumber evidence="3 7">3.5.4.3</ecNumber>
    </recommendedName>
    <alternativeName>
        <fullName evidence="8">Guanine aminohydrolase</fullName>
    </alternativeName>
</protein>
<dbReference type="InterPro" id="IPR006680">
    <property type="entry name" value="Amidohydro-rel"/>
</dbReference>
<keyword evidence="4 8" id="KW-0479">Metal-binding</keyword>
<dbReference type="InterPro" id="IPR011059">
    <property type="entry name" value="Metal-dep_hydrolase_composite"/>
</dbReference>
<proteinExistence type="inferred from homology"/>
<comment type="pathway">
    <text evidence="1 8">Purine metabolism; guanine degradation; xanthine from guanine: step 1/1.</text>
</comment>
<dbReference type="NCBIfam" id="NF006679">
    <property type="entry name" value="PRK09228.1"/>
    <property type="match status" value="1"/>
</dbReference>
<dbReference type="GO" id="GO:0008892">
    <property type="term" value="F:guanine deaminase activity"/>
    <property type="evidence" value="ECO:0007669"/>
    <property type="project" value="UniProtKB-UniRule"/>
</dbReference>
<dbReference type="Pfam" id="PF01979">
    <property type="entry name" value="Amidohydro_1"/>
    <property type="match status" value="1"/>
</dbReference>
<evidence type="ECO:0000256" key="5">
    <source>
        <dbReference type="ARBA" id="ARBA00022801"/>
    </source>
</evidence>
<name>A0A366HI50_9BURK</name>
<keyword evidence="11" id="KW-1185">Reference proteome</keyword>
<dbReference type="InterPro" id="IPR051607">
    <property type="entry name" value="Metallo-dep_hydrolases"/>
</dbReference>
<gene>
    <name evidence="10" type="ORF">DFR37_102322</name>
</gene>
<dbReference type="Proteomes" id="UP000253628">
    <property type="component" value="Unassembled WGS sequence"/>
</dbReference>
<dbReference type="NCBIfam" id="TIGR02967">
    <property type="entry name" value="guan_deamin"/>
    <property type="match status" value="1"/>
</dbReference>
<dbReference type="Gene3D" id="2.30.40.10">
    <property type="entry name" value="Urease, subunit C, domain 1"/>
    <property type="match status" value="1"/>
</dbReference>
<feature type="domain" description="Amidohydrolase-related" evidence="9">
    <location>
        <begin position="71"/>
        <end position="435"/>
    </location>
</feature>
<dbReference type="OrthoDB" id="3189065at2"/>
<dbReference type="SUPFAM" id="SSF51556">
    <property type="entry name" value="Metallo-dependent hydrolases"/>
    <property type="match status" value="1"/>
</dbReference>
<dbReference type="SUPFAM" id="SSF51338">
    <property type="entry name" value="Composite domain of metallo-dependent hydrolases"/>
    <property type="match status" value="1"/>
</dbReference>
<keyword evidence="5 8" id="KW-0378">Hydrolase</keyword>
<evidence type="ECO:0000256" key="3">
    <source>
        <dbReference type="ARBA" id="ARBA00012781"/>
    </source>
</evidence>